<reference evidence="1" key="1">
    <citation type="submission" date="2014-11" db="EMBL/GenBank/DDBJ databases">
        <authorList>
            <person name="Amaro Gonzalez C."/>
        </authorList>
    </citation>
    <scope>NUCLEOTIDE SEQUENCE</scope>
</reference>
<dbReference type="EMBL" id="GBXM01028388">
    <property type="protein sequence ID" value="JAH80189.1"/>
    <property type="molecule type" value="Transcribed_RNA"/>
</dbReference>
<sequence length="67" mass="7152">MTIATAITTATVRSLALLKVRGGRRRWATSWSTWRRIAAVFILHTVCELGGIGQGGHGSGFTVRAAV</sequence>
<reference evidence="1" key="2">
    <citation type="journal article" date="2015" name="Fish Shellfish Immunol.">
        <title>Early steps in the European eel (Anguilla anguilla)-Vibrio vulnificus interaction in the gills: Role of the RtxA13 toxin.</title>
        <authorList>
            <person name="Callol A."/>
            <person name="Pajuelo D."/>
            <person name="Ebbesson L."/>
            <person name="Teles M."/>
            <person name="MacKenzie S."/>
            <person name="Amaro C."/>
        </authorList>
    </citation>
    <scope>NUCLEOTIDE SEQUENCE</scope>
</reference>
<evidence type="ECO:0000313" key="1">
    <source>
        <dbReference type="EMBL" id="JAH80189.1"/>
    </source>
</evidence>
<protein>
    <submittedName>
        <fullName evidence="1">Uncharacterized protein</fullName>
    </submittedName>
</protein>
<name>A0A0E9VPW5_ANGAN</name>
<proteinExistence type="predicted"/>
<accession>A0A0E9VPW5</accession>
<dbReference type="AlphaFoldDB" id="A0A0E9VPW5"/>
<organism evidence="1">
    <name type="scientific">Anguilla anguilla</name>
    <name type="common">European freshwater eel</name>
    <name type="synonym">Muraena anguilla</name>
    <dbReference type="NCBI Taxonomy" id="7936"/>
    <lineage>
        <taxon>Eukaryota</taxon>
        <taxon>Metazoa</taxon>
        <taxon>Chordata</taxon>
        <taxon>Craniata</taxon>
        <taxon>Vertebrata</taxon>
        <taxon>Euteleostomi</taxon>
        <taxon>Actinopterygii</taxon>
        <taxon>Neopterygii</taxon>
        <taxon>Teleostei</taxon>
        <taxon>Anguilliformes</taxon>
        <taxon>Anguillidae</taxon>
        <taxon>Anguilla</taxon>
    </lineage>
</organism>